<dbReference type="InterPro" id="IPR051965">
    <property type="entry name" value="ChromReg_NeuronalGeneExpr"/>
</dbReference>
<feature type="domain" description="HMG box" evidence="6">
    <location>
        <begin position="121"/>
        <end position="187"/>
    </location>
</feature>
<evidence type="ECO:0008006" key="9">
    <source>
        <dbReference type="Google" id="ProtNLM"/>
    </source>
</evidence>
<keyword evidence="2 3" id="KW-0539">Nucleus</keyword>
<dbReference type="InterPro" id="IPR001660">
    <property type="entry name" value="SAM"/>
</dbReference>
<feature type="compositionally biased region" description="Low complexity" evidence="4">
    <location>
        <begin position="240"/>
        <end position="255"/>
    </location>
</feature>
<feature type="compositionally biased region" description="Basic and acidic residues" evidence="4">
    <location>
        <begin position="79"/>
        <end position="92"/>
    </location>
</feature>
<dbReference type="PANTHER" id="PTHR46040:SF3">
    <property type="entry name" value="HIGH MOBILITY GROUP PROTEIN 2"/>
    <property type="match status" value="1"/>
</dbReference>
<dbReference type="Pfam" id="PF00505">
    <property type="entry name" value="HMG_box"/>
    <property type="match status" value="1"/>
</dbReference>
<evidence type="ECO:0000259" key="5">
    <source>
        <dbReference type="PROSITE" id="PS50105"/>
    </source>
</evidence>
<dbReference type="InterPro" id="IPR013761">
    <property type="entry name" value="SAM/pointed_sf"/>
</dbReference>
<feature type="region of interest" description="Disordered" evidence="4">
    <location>
        <begin position="206"/>
        <end position="332"/>
    </location>
</feature>
<keyword evidence="8" id="KW-1185">Reference proteome</keyword>
<feature type="compositionally biased region" description="Basic residues" evidence="4">
    <location>
        <begin position="206"/>
        <end position="217"/>
    </location>
</feature>
<feature type="compositionally biased region" description="Polar residues" evidence="4">
    <location>
        <begin position="322"/>
        <end position="332"/>
    </location>
</feature>
<feature type="compositionally biased region" description="Polar residues" evidence="4">
    <location>
        <begin position="296"/>
        <end position="313"/>
    </location>
</feature>
<dbReference type="PANTHER" id="PTHR46040">
    <property type="entry name" value="HIGH MOBILITY GROUP PROTEIN 2"/>
    <property type="match status" value="1"/>
</dbReference>
<dbReference type="InterPro" id="IPR036910">
    <property type="entry name" value="HMG_box_dom_sf"/>
</dbReference>
<dbReference type="Proteomes" id="UP000193144">
    <property type="component" value="Unassembled WGS sequence"/>
</dbReference>
<feature type="compositionally biased region" description="Polar residues" evidence="4">
    <location>
        <begin position="260"/>
        <end position="281"/>
    </location>
</feature>
<evidence type="ECO:0000313" key="8">
    <source>
        <dbReference type="Proteomes" id="UP000193144"/>
    </source>
</evidence>
<feature type="region of interest" description="Disordered" evidence="4">
    <location>
        <begin position="57"/>
        <end position="126"/>
    </location>
</feature>
<feature type="DNA-binding region" description="HMG box" evidence="3">
    <location>
        <begin position="121"/>
        <end position="187"/>
    </location>
</feature>
<dbReference type="InterPro" id="IPR009071">
    <property type="entry name" value="HMG_box_dom"/>
</dbReference>
<dbReference type="SMART" id="SM00454">
    <property type="entry name" value="SAM"/>
    <property type="match status" value="1"/>
</dbReference>
<comment type="caution">
    <text evidence="7">The sequence shown here is derived from an EMBL/GenBank/DDBJ whole genome shotgun (WGS) entry which is preliminary data.</text>
</comment>
<dbReference type="Gene3D" id="1.10.150.50">
    <property type="entry name" value="Transcription Factor, Ets-1"/>
    <property type="match status" value="1"/>
</dbReference>
<feature type="region of interest" description="Disordered" evidence="4">
    <location>
        <begin position="348"/>
        <end position="419"/>
    </location>
</feature>
<protein>
    <recommendedName>
        <fullName evidence="9">HMG box domain-containing protein</fullName>
    </recommendedName>
</protein>
<evidence type="ECO:0000313" key="7">
    <source>
        <dbReference type="EMBL" id="ORY16308.1"/>
    </source>
</evidence>
<dbReference type="SUPFAM" id="SSF47095">
    <property type="entry name" value="HMG-box"/>
    <property type="match status" value="1"/>
</dbReference>
<reference evidence="7 8" key="1">
    <citation type="submission" date="2016-07" db="EMBL/GenBank/DDBJ databases">
        <title>Pervasive Adenine N6-methylation of Active Genes in Fungi.</title>
        <authorList>
            <consortium name="DOE Joint Genome Institute"/>
            <person name="Mondo S.J."/>
            <person name="Dannebaum R.O."/>
            <person name="Kuo R.C."/>
            <person name="Labutti K."/>
            <person name="Haridas S."/>
            <person name="Kuo A."/>
            <person name="Salamov A."/>
            <person name="Ahrendt S.R."/>
            <person name="Lipzen A."/>
            <person name="Sullivan W."/>
            <person name="Andreopoulos W.B."/>
            <person name="Clum A."/>
            <person name="Lindquist E."/>
            <person name="Daum C."/>
            <person name="Ramamoorthy G.K."/>
            <person name="Gryganskyi A."/>
            <person name="Culley D."/>
            <person name="Magnuson J.K."/>
            <person name="James T.Y."/>
            <person name="O'Malley M.A."/>
            <person name="Stajich J.E."/>
            <person name="Spatafora J.W."/>
            <person name="Visel A."/>
            <person name="Grigoriev I.V."/>
        </authorList>
    </citation>
    <scope>NUCLEOTIDE SEQUENCE [LARGE SCALE GENOMIC DNA]</scope>
    <source>
        <strain evidence="7 8">CBS 115471</strain>
    </source>
</reference>
<dbReference type="PROSITE" id="PS50105">
    <property type="entry name" value="SAM_DOMAIN"/>
    <property type="match status" value="1"/>
</dbReference>
<sequence length="502" mass="55118">MSELRDRLERLGLSQYFEVFVAEGFDTWEIVLDITESDLNALSVKLGHRRLQRAIAESRGQSHDRPLPIALGISTSADYRSDDSAPDSKGRQGEGSTAPGIAGTSTKRKYRRHPKPDENAPERPPSAYVIFSNQVRESLKGQELSFTEIAKIVGERWQVLPTDAREACERQANTAKEKYYAQMAEYKKTPQHDAYQKYLEDFKAKHAAQQKGKSHKRALPDLCNHGLTGGEGKRPRPTLETETSTSTRSSAQEQSENYRKTSTTTAQSDQYAMSHSRSETSPPLGLARLPAGNPYGSKSTSPAMHSLSGLNSPRSRDVYSPMSMSPRSATLQKESSIELPINIMTREARDRYPDPGPPFQSPSYGHPNSVPSTTPPSAVYGSHYQAPVEPPSRRPVWEPTRLPPLSHDDTTLSSESGGGYAGSASYVTHSLPIVDSSKSMRVLPHPVPSIGATQSPLDRYPPASSSQPPQDYRVSSSLAALLRAGEIVSRAEEDAMDRKSSP</sequence>
<gene>
    <name evidence="7" type="ORF">BCR34DRAFT_121136</name>
</gene>
<dbReference type="Pfam" id="PF00536">
    <property type="entry name" value="SAM_1"/>
    <property type="match status" value="1"/>
</dbReference>
<feature type="compositionally biased region" description="Polar residues" evidence="4">
    <location>
        <begin position="463"/>
        <end position="475"/>
    </location>
</feature>
<proteinExistence type="predicted"/>
<organism evidence="7 8">
    <name type="scientific">Clohesyomyces aquaticus</name>
    <dbReference type="NCBI Taxonomy" id="1231657"/>
    <lineage>
        <taxon>Eukaryota</taxon>
        <taxon>Fungi</taxon>
        <taxon>Dikarya</taxon>
        <taxon>Ascomycota</taxon>
        <taxon>Pezizomycotina</taxon>
        <taxon>Dothideomycetes</taxon>
        <taxon>Pleosporomycetidae</taxon>
        <taxon>Pleosporales</taxon>
        <taxon>Lindgomycetaceae</taxon>
        <taxon>Clohesyomyces</taxon>
    </lineage>
</organism>
<evidence type="ECO:0000256" key="3">
    <source>
        <dbReference type="PROSITE-ProRule" id="PRU00267"/>
    </source>
</evidence>
<dbReference type="Gene3D" id="1.10.30.10">
    <property type="entry name" value="High mobility group box domain"/>
    <property type="match status" value="1"/>
</dbReference>
<dbReference type="GO" id="GO:0005634">
    <property type="term" value="C:nucleus"/>
    <property type="evidence" value="ECO:0007669"/>
    <property type="project" value="UniProtKB-UniRule"/>
</dbReference>
<dbReference type="EMBL" id="MCFA01000019">
    <property type="protein sequence ID" value="ORY16308.1"/>
    <property type="molecule type" value="Genomic_DNA"/>
</dbReference>
<keyword evidence="1 3" id="KW-0238">DNA-binding</keyword>
<evidence type="ECO:0000256" key="2">
    <source>
        <dbReference type="ARBA" id="ARBA00023242"/>
    </source>
</evidence>
<evidence type="ECO:0000256" key="1">
    <source>
        <dbReference type="ARBA" id="ARBA00023125"/>
    </source>
</evidence>
<dbReference type="SUPFAM" id="SSF47769">
    <property type="entry name" value="SAM/Pointed domain"/>
    <property type="match status" value="1"/>
</dbReference>
<feature type="domain" description="SAM" evidence="5">
    <location>
        <begin position="1"/>
        <end position="47"/>
    </location>
</feature>
<dbReference type="OrthoDB" id="1919336at2759"/>
<dbReference type="AlphaFoldDB" id="A0A1Y2A1G9"/>
<accession>A0A1Y2A1G9</accession>
<dbReference type="SMART" id="SM00398">
    <property type="entry name" value="HMG"/>
    <property type="match status" value="1"/>
</dbReference>
<dbReference type="GO" id="GO:0010468">
    <property type="term" value="P:regulation of gene expression"/>
    <property type="evidence" value="ECO:0007669"/>
    <property type="project" value="TreeGrafter"/>
</dbReference>
<name>A0A1Y2A1G9_9PLEO</name>
<evidence type="ECO:0000259" key="6">
    <source>
        <dbReference type="PROSITE" id="PS50118"/>
    </source>
</evidence>
<feature type="region of interest" description="Disordered" evidence="4">
    <location>
        <begin position="444"/>
        <end position="475"/>
    </location>
</feature>
<dbReference type="STRING" id="1231657.A0A1Y2A1G9"/>
<evidence type="ECO:0000256" key="4">
    <source>
        <dbReference type="SAM" id="MobiDB-lite"/>
    </source>
</evidence>
<dbReference type="PROSITE" id="PS50118">
    <property type="entry name" value="HMG_BOX_2"/>
    <property type="match status" value="1"/>
</dbReference>
<dbReference type="GO" id="GO:0003677">
    <property type="term" value="F:DNA binding"/>
    <property type="evidence" value="ECO:0007669"/>
    <property type="project" value="UniProtKB-UniRule"/>
</dbReference>